<proteinExistence type="predicted"/>
<dbReference type="Proteomes" id="UP000019150">
    <property type="component" value="Chromosome"/>
</dbReference>
<evidence type="ECO:0000259" key="1">
    <source>
        <dbReference type="Pfam" id="PF10686"/>
    </source>
</evidence>
<reference evidence="2 3" key="1">
    <citation type="journal article" date="2014" name="Appl. Environ. Microbiol.">
        <title>Insights into the Microbial Degradation of Rubber and Gutta-Percha by Analysis of the Complete Genome of Nocardia nova SH22a.</title>
        <authorList>
            <person name="Luo Q."/>
            <person name="Hiessl S."/>
            <person name="Poehlein A."/>
            <person name="Daniel R."/>
            <person name="Steinbuchel A."/>
        </authorList>
    </citation>
    <scope>NUCLEOTIDE SEQUENCE [LARGE SCALE GENOMIC DNA]</scope>
    <source>
        <strain evidence="2">SH22a</strain>
    </source>
</reference>
<keyword evidence="3" id="KW-1185">Reference proteome</keyword>
<dbReference type="OrthoDB" id="572639at2"/>
<dbReference type="RefSeq" id="WP_081769509.1">
    <property type="nucleotide sequence ID" value="NZ_CP006850.1"/>
</dbReference>
<name>W5TNF1_9NOCA</name>
<protein>
    <submittedName>
        <fullName evidence="2">Putative bacteriophage protein</fullName>
    </submittedName>
</protein>
<sequence length="160" mass="17297">MSDIRVIVTGSRDYPTPEHVHAALTAALFTCCGGPSATLTVVHGACPTGADAFAHEWCQQTDNIVAGVLEEPHPADWDTCTPACYHRPRTNPDGSNRCPAAGPRRNTEMVERGADLVLGFPLDGPRSKSRGTYDCMDKAIGVIPVWFRTPSAHELTEARR</sequence>
<gene>
    <name evidence="2" type="ORF">NONO_c60110</name>
</gene>
<dbReference type="eggNOG" id="ENOG5031R7S">
    <property type="taxonomic scope" value="Bacteria"/>
</dbReference>
<dbReference type="KEGG" id="nno:NONO_c60110"/>
<dbReference type="STRING" id="1415166.NONO_c60110"/>
<feature type="domain" description="YspA cpYpsA-related SLOG" evidence="1">
    <location>
        <begin position="5"/>
        <end position="78"/>
    </location>
</feature>
<dbReference type="PATRIC" id="fig|1415166.3.peg.6189"/>
<dbReference type="AlphaFoldDB" id="W5TNF1"/>
<dbReference type="Pfam" id="PF10686">
    <property type="entry name" value="YAcAr"/>
    <property type="match status" value="1"/>
</dbReference>
<organism evidence="2 3">
    <name type="scientific">Nocardia nova SH22a</name>
    <dbReference type="NCBI Taxonomy" id="1415166"/>
    <lineage>
        <taxon>Bacteria</taxon>
        <taxon>Bacillati</taxon>
        <taxon>Actinomycetota</taxon>
        <taxon>Actinomycetes</taxon>
        <taxon>Mycobacteriales</taxon>
        <taxon>Nocardiaceae</taxon>
        <taxon>Nocardia</taxon>
    </lineage>
</organism>
<evidence type="ECO:0000313" key="2">
    <source>
        <dbReference type="EMBL" id="AHH20787.1"/>
    </source>
</evidence>
<dbReference type="HOGENOM" id="CLU_1823353_0_0_11"/>
<evidence type="ECO:0000313" key="3">
    <source>
        <dbReference type="Proteomes" id="UP000019150"/>
    </source>
</evidence>
<dbReference type="InterPro" id="IPR019627">
    <property type="entry name" value="YAcAr"/>
</dbReference>
<accession>W5TNF1</accession>
<dbReference type="EMBL" id="CP006850">
    <property type="protein sequence ID" value="AHH20787.1"/>
    <property type="molecule type" value="Genomic_DNA"/>
</dbReference>